<evidence type="ECO:0000313" key="1">
    <source>
        <dbReference type="EMBL" id="RXZ54736.1"/>
    </source>
</evidence>
<comment type="caution">
    <text evidence="1">The sequence shown here is derived from an EMBL/GenBank/DDBJ whole genome shotgun (WGS) entry which is preliminary data.</text>
</comment>
<organism evidence="1 2">
    <name type="scientific">Senegalimassilia faecalis</name>
    <dbReference type="NCBI Taxonomy" id="2509433"/>
    <lineage>
        <taxon>Bacteria</taxon>
        <taxon>Bacillati</taxon>
        <taxon>Actinomycetota</taxon>
        <taxon>Coriobacteriia</taxon>
        <taxon>Coriobacteriales</taxon>
        <taxon>Coriobacteriaceae</taxon>
        <taxon>Senegalimassilia</taxon>
    </lineage>
</organism>
<dbReference type="OrthoDB" id="856045at2"/>
<dbReference type="Proteomes" id="UP000293345">
    <property type="component" value="Unassembled WGS sequence"/>
</dbReference>
<reference evidence="1 2" key="1">
    <citation type="submission" date="2019-01" db="EMBL/GenBank/DDBJ databases">
        <title>Senegalimassilia sp. nov. KGMB04484 isolated human feces.</title>
        <authorList>
            <person name="Han K.-I."/>
            <person name="Kim J.-S."/>
            <person name="Lee K.C."/>
            <person name="Suh M.K."/>
            <person name="Eom M.K."/>
            <person name="Lee J.H."/>
            <person name="Park S.-H."/>
            <person name="Kang S.W."/>
            <person name="Park J.-E."/>
            <person name="Oh B.S."/>
            <person name="Yu S.Y."/>
            <person name="Choi S.-H."/>
            <person name="Lee D.H."/>
            <person name="Yoon H."/>
            <person name="Kim B.-Y."/>
            <person name="Lee J.H."/>
            <person name="Lee J.-S."/>
        </authorList>
    </citation>
    <scope>NUCLEOTIDE SEQUENCE [LARGE SCALE GENOMIC DNA]</scope>
    <source>
        <strain evidence="1 2">KGMB04484</strain>
    </source>
</reference>
<sequence>MNLKDMIVPNKDFQTSVNIDFDFGSEEKVKGLIPTDAVCRYLEEIIRDVVSPSNHRAKLFVGAYGKGKSHVVLAALTAMWIKDPALFNHIVNAYNERGLGFGETLERFVAEGQRLLPVVVSGSTADLRHSLLNALRNALRANGLESLMPKTNYDGAQRVLDRWKASYPETMRRFEQLTGFGYSAFSARLRNLDTEAYDEFVAVYPKLTSGGTFDVLDSAEVLDVYENVLKCLKARGIAGIYVVYDEFSKYLETSIGKATVEDTRLLQDFAEACSRSGMSEQLHLLLISHKSLTNYIDADLPKEKVDGWRGVSGRFDEIEMFDDANQAYELMSAAIIKKEALWEKMLSARKGAFRNFLERAADRYRKRGLFDAEAASLVACGCYPLHPLTAYILPRLSEKVAQNERTLFTFLCATGKCTLGECLESANVFVTPDCVYDYFEPLLRREIYTSPLHKTYMLARAAIARVEDDALAIKIVKIIAAIDAVAQYDRLAPTRETIVELFGDCGVKAAEVDRALSRLVEGESVVYLRRSNALFKLKEATDVRIDAEVADRAEALRSSMTPVQILNASIRGKAVYPSRYNEERAIVRYFDCGFVDAAAIRSRKLGEPILHGGGDGEIVAIYCEIPDEEQELKQEAEDVLSCEPMTVVAFPRHFKRIDDALFRLEAARQLRAEAKDDVNLADEYEIVIEDYAEIVDGYIAGFFQPELLQSFYFINGEERREITRKRKLSEELSFLCDKTFGSTPRITSEALNKNELTGTAFSSRTKILKALCAPALAPNLGFVGNGQETSMARSALEKTGLVRNIDDGINDAGVLCANMADVIGVIEEFVRSASDATFQDLYDKLMGRELGIGMRKGPIPIYLALVLRRYKDEVKVTHDGEERPINEVLLDDIARNPGAYRITHLNWSPEMDAYLRALAEIFGCGQDRISRSVVAEEMRLWYVSLPQATRNCRIDHTHAGEGVCTSKERRAFFGAIKRIDVDTDVFLFERLPEVFGYPVGSVELIAAIAQEKSACDCYLAYCADGLAKALIALFDPNANDDVSLSSVLQDWVDAHPIARTRVFSGINNQVLGAVMLASGDDFVTVNRIAKAATALRMDDWNDNRFADFLRIVEGMKAEVESAKEEADDSPKDKVVISFTASDGTVTQKEFAPVEASKRSRLLKNEIVSCLSDMGAALSPEEKRQVVFEVLKGLC</sequence>
<dbReference type="EMBL" id="SDPW01000001">
    <property type="protein sequence ID" value="RXZ54736.1"/>
    <property type="molecule type" value="Genomic_DNA"/>
</dbReference>
<evidence type="ECO:0000313" key="2">
    <source>
        <dbReference type="Proteomes" id="UP000293345"/>
    </source>
</evidence>
<keyword evidence="2" id="KW-1185">Reference proteome</keyword>
<accession>A0A4Q2K0F7</accession>
<dbReference type="AlphaFoldDB" id="A0A4Q2K0F7"/>
<protein>
    <submittedName>
        <fullName evidence="1">Uncharacterized protein</fullName>
    </submittedName>
</protein>
<proteinExistence type="predicted"/>
<gene>
    <name evidence="1" type="ORF">ET524_09760</name>
</gene>
<dbReference type="RefSeq" id="WP_129425405.1">
    <property type="nucleotide sequence ID" value="NZ_SDPW01000001.1"/>
</dbReference>
<name>A0A4Q2K0F7_9ACTN</name>